<sequence length="125" mass="14454">MHLYSVLFLAFFGVPALCEPHWERQDWIGGIHVFSNEPLNSPKFRGNAHAAAALDQAQQVEVEAVEVTHENISIDLARIVLFYSFMILLAYCIWSRVMDQVLDVLVKYQPRYGEKRVEFIPDEMI</sequence>
<keyword evidence="1" id="KW-0812">Transmembrane</keyword>
<accession>A0A2G5STS5</accession>
<dbReference type="AlphaFoldDB" id="A0A2G5STS5"/>
<comment type="caution">
    <text evidence="3">The sequence shown here is derived from an EMBL/GenBank/DDBJ whole genome shotgun (WGS) entry which is preliminary data.</text>
</comment>
<dbReference type="Proteomes" id="UP000230233">
    <property type="component" value="Chromosome X"/>
</dbReference>
<feature type="transmembrane region" description="Helical" evidence="1">
    <location>
        <begin position="76"/>
        <end position="94"/>
    </location>
</feature>
<keyword evidence="1" id="KW-1133">Transmembrane helix</keyword>
<feature type="chain" id="PRO_5013922565" description="Bestrophin homolog" evidence="2">
    <location>
        <begin position="19"/>
        <end position="125"/>
    </location>
</feature>
<evidence type="ECO:0008006" key="5">
    <source>
        <dbReference type="Google" id="ProtNLM"/>
    </source>
</evidence>
<organism evidence="3 4">
    <name type="scientific">Caenorhabditis nigoni</name>
    <dbReference type="NCBI Taxonomy" id="1611254"/>
    <lineage>
        <taxon>Eukaryota</taxon>
        <taxon>Metazoa</taxon>
        <taxon>Ecdysozoa</taxon>
        <taxon>Nematoda</taxon>
        <taxon>Chromadorea</taxon>
        <taxon>Rhabditida</taxon>
        <taxon>Rhabditina</taxon>
        <taxon>Rhabditomorpha</taxon>
        <taxon>Rhabditoidea</taxon>
        <taxon>Rhabditidae</taxon>
        <taxon>Peloderinae</taxon>
        <taxon>Caenorhabditis</taxon>
    </lineage>
</organism>
<name>A0A2G5STS5_9PELO</name>
<protein>
    <recommendedName>
        <fullName evidence="5">Bestrophin homolog</fullName>
    </recommendedName>
</protein>
<feature type="signal peptide" evidence="2">
    <location>
        <begin position="1"/>
        <end position="18"/>
    </location>
</feature>
<evidence type="ECO:0000313" key="4">
    <source>
        <dbReference type="Proteomes" id="UP000230233"/>
    </source>
</evidence>
<proteinExistence type="predicted"/>
<keyword evidence="2" id="KW-0732">Signal</keyword>
<keyword evidence="4" id="KW-1185">Reference proteome</keyword>
<evidence type="ECO:0000256" key="1">
    <source>
        <dbReference type="SAM" id="Phobius"/>
    </source>
</evidence>
<reference evidence="4" key="1">
    <citation type="submission" date="2017-10" db="EMBL/GenBank/DDBJ databases">
        <title>Rapid genome shrinkage in a self-fertile nematode reveals novel sperm competition proteins.</title>
        <authorList>
            <person name="Yin D."/>
            <person name="Schwarz E.M."/>
            <person name="Thomas C.G."/>
            <person name="Felde R.L."/>
            <person name="Korf I.F."/>
            <person name="Cutter A.D."/>
            <person name="Schartner C.M."/>
            <person name="Ralston E.J."/>
            <person name="Meyer B.J."/>
            <person name="Haag E.S."/>
        </authorList>
    </citation>
    <scope>NUCLEOTIDE SEQUENCE [LARGE SCALE GENOMIC DNA]</scope>
    <source>
        <strain evidence="4">JU1422</strain>
    </source>
</reference>
<evidence type="ECO:0000313" key="3">
    <source>
        <dbReference type="EMBL" id="PIC18372.1"/>
    </source>
</evidence>
<keyword evidence="1" id="KW-0472">Membrane</keyword>
<dbReference type="EMBL" id="PDUG01000006">
    <property type="protein sequence ID" value="PIC18372.1"/>
    <property type="molecule type" value="Genomic_DNA"/>
</dbReference>
<evidence type="ECO:0000256" key="2">
    <source>
        <dbReference type="SAM" id="SignalP"/>
    </source>
</evidence>
<gene>
    <name evidence="3" type="primary">Cnig_chr_X.g24288</name>
    <name evidence="3" type="ORF">B9Z55_024288</name>
</gene>